<evidence type="ECO:0000313" key="2">
    <source>
        <dbReference type="EMBL" id="KAK4302698.1"/>
    </source>
</evidence>
<comment type="caution">
    <text evidence="2">The sequence shown here is derived from an EMBL/GenBank/DDBJ whole genome shotgun (WGS) entry which is preliminary data.</text>
</comment>
<sequence>MRRREERKTKVVRQGDREKKEEHANGLCKEEEGGGVEHDEEDVDVRRLDHAPAPTPGPPAFIRENLGISSKIPGGEKVEVRMWVNGVGLTSPRASYPAIVPATAHLSHYS</sequence>
<dbReference type="EMBL" id="JAWZYT010002689">
    <property type="protein sequence ID" value="KAK4302698.1"/>
    <property type="molecule type" value="Genomic_DNA"/>
</dbReference>
<dbReference type="AlphaFoldDB" id="A0AAE1P6J8"/>
<name>A0AAE1P6J8_9EUCA</name>
<feature type="compositionally biased region" description="Basic and acidic residues" evidence="1">
    <location>
        <begin position="1"/>
        <end position="37"/>
    </location>
</feature>
<accession>A0AAE1P6J8</accession>
<reference evidence="2" key="1">
    <citation type="submission" date="2023-11" db="EMBL/GenBank/DDBJ databases">
        <title>Genome assemblies of two species of porcelain crab, Petrolisthes cinctipes and Petrolisthes manimaculis (Anomura: Porcellanidae).</title>
        <authorList>
            <person name="Angst P."/>
        </authorList>
    </citation>
    <scope>NUCLEOTIDE SEQUENCE</scope>
    <source>
        <strain evidence="2">PB745_02</strain>
        <tissue evidence="2">Gill</tissue>
    </source>
</reference>
<keyword evidence="3" id="KW-1185">Reference proteome</keyword>
<evidence type="ECO:0000313" key="3">
    <source>
        <dbReference type="Proteomes" id="UP001292094"/>
    </source>
</evidence>
<proteinExistence type="predicted"/>
<dbReference type="Proteomes" id="UP001292094">
    <property type="component" value="Unassembled WGS sequence"/>
</dbReference>
<organism evidence="2 3">
    <name type="scientific">Petrolisthes manimaculis</name>
    <dbReference type="NCBI Taxonomy" id="1843537"/>
    <lineage>
        <taxon>Eukaryota</taxon>
        <taxon>Metazoa</taxon>
        <taxon>Ecdysozoa</taxon>
        <taxon>Arthropoda</taxon>
        <taxon>Crustacea</taxon>
        <taxon>Multicrustacea</taxon>
        <taxon>Malacostraca</taxon>
        <taxon>Eumalacostraca</taxon>
        <taxon>Eucarida</taxon>
        <taxon>Decapoda</taxon>
        <taxon>Pleocyemata</taxon>
        <taxon>Anomura</taxon>
        <taxon>Galatheoidea</taxon>
        <taxon>Porcellanidae</taxon>
        <taxon>Petrolisthes</taxon>
    </lineage>
</organism>
<feature type="region of interest" description="Disordered" evidence="1">
    <location>
        <begin position="1"/>
        <end position="65"/>
    </location>
</feature>
<protein>
    <submittedName>
        <fullName evidence="2">Uncharacterized protein</fullName>
    </submittedName>
</protein>
<gene>
    <name evidence="2" type="ORF">Pmani_025228</name>
</gene>
<evidence type="ECO:0000256" key="1">
    <source>
        <dbReference type="SAM" id="MobiDB-lite"/>
    </source>
</evidence>